<proteinExistence type="predicted"/>
<dbReference type="RefSeq" id="WP_251812795.1">
    <property type="nucleotide sequence ID" value="NZ_CP101527.1"/>
</dbReference>
<reference evidence="3" key="1">
    <citation type="submission" date="2022-07" db="EMBL/GenBank/DDBJ databases">
        <title>Alkalimarinus sp. nov., isolated from gut of a Alitta virens.</title>
        <authorList>
            <person name="Yang A.I."/>
            <person name="Shin N.-R."/>
        </authorList>
    </citation>
    <scope>NUCLEOTIDE SEQUENCE</scope>
    <source>
        <strain evidence="3">FA028</strain>
    </source>
</reference>
<feature type="domain" description="DUF4124" evidence="2">
    <location>
        <begin position="17"/>
        <end position="79"/>
    </location>
</feature>
<feature type="chain" id="PRO_5039658579" evidence="1">
    <location>
        <begin position="28"/>
        <end position="152"/>
    </location>
</feature>
<accession>A0A9E8KKU7</accession>
<dbReference type="Proteomes" id="UP001164472">
    <property type="component" value="Chromosome"/>
</dbReference>
<protein>
    <submittedName>
        <fullName evidence="3">DUF4124 domain-containing protein</fullName>
    </submittedName>
</protein>
<keyword evidence="1" id="KW-0732">Signal</keyword>
<evidence type="ECO:0000256" key="1">
    <source>
        <dbReference type="SAM" id="SignalP"/>
    </source>
</evidence>
<dbReference type="KEGG" id="asem:NNL22_08365"/>
<evidence type="ECO:0000313" key="4">
    <source>
        <dbReference type="Proteomes" id="UP001164472"/>
    </source>
</evidence>
<name>A0A9E8KKU7_9ALTE</name>
<feature type="signal peptide" evidence="1">
    <location>
        <begin position="1"/>
        <end position="27"/>
    </location>
</feature>
<dbReference type="EMBL" id="CP101527">
    <property type="protein sequence ID" value="UZW76581.1"/>
    <property type="molecule type" value="Genomic_DNA"/>
</dbReference>
<dbReference type="Pfam" id="PF13511">
    <property type="entry name" value="DUF4124"/>
    <property type="match status" value="1"/>
</dbReference>
<dbReference type="AlphaFoldDB" id="A0A9E8KKU7"/>
<organism evidence="3 4">
    <name type="scientific">Alkalimarinus sediminis</name>
    <dbReference type="NCBI Taxonomy" id="1632866"/>
    <lineage>
        <taxon>Bacteria</taxon>
        <taxon>Pseudomonadati</taxon>
        <taxon>Pseudomonadota</taxon>
        <taxon>Gammaproteobacteria</taxon>
        <taxon>Alteromonadales</taxon>
        <taxon>Alteromonadaceae</taxon>
        <taxon>Alkalimarinus</taxon>
    </lineage>
</organism>
<evidence type="ECO:0000313" key="3">
    <source>
        <dbReference type="EMBL" id="UZW76581.1"/>
    </source>
</evidence>
<keyword evidence="4" id="KW-1185">Reference proteome</keyword>
<gene>
    <name evidence="3" type="ORF">NNL22_08365</name>
</gene>
<evidence type="ECO:0000259" key="2">
    <source>
        <dbReference type="Pfam" id="PF13511"/>
    </source>
</evidence>
<sequence>MAKMVNLPFTHCLCVLFFLLWSSQTLSEVYRWTDQNGRTHFGDRPPEQGVAKDISDTLDKINISSDYSTPEMMLRHAQDRDAERQKRLELWQEKQKNTPTQSERCSKARKQLEIIKGPVVFIDDNGKDLKISEATRKQRVNDLEKLIQKHCQ</sequence>
<dbReference type="InterPro" id="IPR025392">
    <property type="entry name" value="DUF4124"/>
</dbReference>